<protein>
    <recommendedName>
        <fullName evidence="1">M23ase beta-sheet core domain-containing protein</fullName>
    </recommendedName>
</protein>
<keyword evidence="3" id="KW-1185">Reference proteome</keyword>
<dbReference type="InterPro" id="IPR011055">
    <property type="entry name" value="Dup_hybrid_motif"/>
</dbReference>
<organism evidence="2 3">
    <name type="scientific">Catellatospora bangladeshensis</name>
    <dbReference type="NCBI Taxonomy" id="310355"/>
    <lineage>
        <taxon>Bacteria</taxon>
        <taxon>Bacillati</taxon>
        <taxon>Actinomycetota</taxon>
        <taxon>Actinomycetes</taxon>
        <taxon>Micromonosporales</taxon>
        <taxon>Micromonosporaceae</taxon>
        <taxon>Catellatospora</taxon>
    </lineage>
</organism>
<comment type="caution">
    <text evidence="2">The sequence shown here is derived from an EMBL/GenBank/DDBJ whole genome shotgun (WGS) entry which is preliminary data.</text>
</comment>
<dbReference type="EMBL" id="BONF01000021">
    <property type="protein sequence ID" value="GIF82607.1"/>
    <property type="molecule type" value="Genomic_DNA"/>
</dbReference>
<evidence type="ECO:0000313" key="2">
    <source>
        <dbReference type="EMBL" id="GIF82607.1"/>
    </source>
</evidence>
<dbReference type="PROSITE" id="PS51318">
    <property type="entry name" value="TAT"/>
    <property type="match status" value="1"/>
</dbReference>
<name>A0A8J3JD02_9ACTN</name>
<sequence>MRQKPPIDSCGGEPVDTLSRRALLRAGVLGAGAMSVGGVLTLPGTAHAAPAIYHPFGGYSITCSWECHLARGSAGGVDFGMGVGTALPACGAGTVQNIAYNGNAGHTVTIHHGEGWRSQYLHLSQFSLANNTYVGAGTIVGLSGGAAGAPGSGSSTGPHLHWHMLDPNGNYVNPLVYIGSNPGGRQVYEAASNAGWRALPVSGSGGAVMASGLAVINVSGTKIIYSSNGGQIFEAASSTGWRNMSTGIQGAQGTALAALNLNGEKLIYSVVGGYVHEASSNNGWRNLNSGIGGVGTSSIAAIALGGVKYVYSIVGGYVHEAHSANGWRNLNTGVPGQAVAAITLGTTKILYVLNGGSVYEAASNAGWANVWTGISGVGGGSIAALNLAGEKLIYTTSGNYVFEASSYNGWRNLNSGVRGSTAAVLSNGGVKLIYAA</sequence>
<dbReference type="PANTHER" id="PTHR21666">
    <property type="entry name" value="PEPTIDASE-RELATED"/>
    <property type="match status" value="1"/>
</dbReference>
<feature type="domain" description="M23ase beta-sheet core" evidence="1">
    <location>
        <begin position="75"/>
        <end position="174"/>
    </location>
</feature>
<gene>
    <name evidence="2" type="ORF">Cba03nite_39560</name>
</gene>
<dbReference type="GO" id="GO:0004222">
    <property type="term" value="F:metalloendopeptidase activity"/>
    <property type="evidence" value="ECO:0007669"/>
    <property type="project" value="TreeGrafter"/>
</dbReference>
<dbReference type="CDD" id="cd12797">
    <property type="entry name" value="M23_peptidase"/>
    <property type="match status" value="1"/>
</dbReference>
<dbReference type="InterPro" id="IPR050570">
    <property type="entry name" value="Cell_wall_metabolism_enzyme"/>
</dbReference>
<dbReference type="SUPFAM" id="SSF51261">
    <property type="entry name" value="Duplicated hybrid motif"/>
    <property type="match status" value="1"/>
</dbReference>
<dbReference type="Gene3D" id="2.70.70.10">
    <property type="entry name" value="Glucose Permease (Domain IIA)"/>
    <property type="match status" value="1"/>
</dbReference>
<dbReference type="AlphaFoldDB" id="A0A8J3JD02"/>
<evidence type="ECO:0000313" key="3">
    <source>
        <dbReference type="Proteomes" id="UP000601223"/>
    </source>
</evidence>
<proteinExistence type="predicted"/>
<dbReference type="Proteomes" id="UP000601223">
    <property type="component" value="Unassembled WGS sequence"/>
</dbReference>
<dbReference type="RefSeq" id="WP_203748097.1">
    <property type="nucleotide sequence ID" value="NZ_BONF01000021.1"/>
</dbReference>
<accession>A0A8J3JD02</accession>
<dbReference type="PANTHER" id="PTHR21666:SF270">
    <property type="entry name" value="MUREIN HYDROLASE ACTIVATOR ENVC"/>
    <property type="match status" value="1"/>
</dbReference>
<evidence type="ECO:0000259" key="1">
    <source>
        <dbReference type="Pfam" id="PF01551"/>
    </source>
</evidence>
<dbReference type="InterPro" id="IPR006311">
    <property type="entry name" value="TAT_signal"/>
</dbReference>
<dbReference type="InterPro" id="IPR016047">
    <property type="entry name" value="M23ase_b-sheet_dom"/>
</dbReference>
<reference evidence="2 3" key="1">
    <citation type="submission" date="2021-01" db="EMBL/GenBank/DDBJ databases">
        <title>Whole genome shotgun sequence of Catellatospora bangladeshensis NBRC 107357.</title>
        <authorList>
            <person name="Komaki H."/>
            <person name="Tamura T."/>
        </authorList>
    </citation>
    <scope>NUCLEOTIDE SEQUENCE [LARGE SCALE GENOMIC DNA]</scope>
    <source>
        <strain evidence="2 3">NBRC 107357</strain>
    </source>
</reference>
<dbReference type="Pfam" id="PF01551">
    <property type="entry name" value="Peptidase_M23"/>
    <property type="match status" value="1"/>
</dbReference>